<dbReference type="OrthoDB" id="1902855at2759"/>
<protein>
    <submittedName>
        <fullName evidence="2">Uncharacterized protein</fullName>
    </submittedName>
</protein>
<sequence>MAAVERTLVEQGWHQPRWRTTSKEYGKFYKQCPTLPSRIKPDPLLPQLHGTPRLRHIVDYINCNDRCRPPHLHQIPTPGAVRLRENDVSPAPQLDQSGHQDPALNAHIQQLSLEEESATIDGAEQFPLLKGEHVNETTEASVLDERPPWKPKPLKPMILFEKIARDMEKERSLDRQMPSYKRKQSGGWVHSSVPPSKRQQISHNPRREEQQLGQKVNPTCRRYSYYKYYGYGGQGAKTSWGHNRPLGQKPPFSRRTHELAP</sequence>
<evidence type="ECO:0000313" key="3">
    <source>
        <dbReference type="Proteomes" id="UP000825935"/>
    </source>
</evidence>
<reference evidence="2" key="1">
    <citation type="submission" date="2021-08" db="EMBL/GenBank/DDBJ databases">
        <title>WGS assembly of Ceratopteris richardii.</title>
        <authorList>
            <person name="Marchant D.B."/>
            <person name="Chen G."/>
            <person name="Jenkins J."/>
            <person name="Shu S."/>
            <person name="Leebens-Mack J."/>
            <person name="Grimwood J."/>
            <person name="Schmutz J."/>
            <person name="Soltis P."/>
            <person name="Soltis D."/>
            <person name="Chen Z.-H."/>
        </authorList>
    </citation>
    <scope>NUCLEOTIDE SEQUENCE</scope>
    <source>
        <strain evidence="2">Whitten #5841</strain>
        <tissue evidence="2">Leaf</tissue>
    </source>
</reference>
<gene>
    <name evidence="2" type="ORF">KP509_15G070700</name>
</gene>
<evidence type="ECO:0000256" key="1">
    <source>
        <dbReference type="SAM" id="MobiDB-lite"/>
    </source>
</evidence>
<dbReference type="AlphaFoldDB" id="A0A8T2T6E7"/>
<accession>A0A8T2T6E7</accession>
<feature type="compositionally biased region" description="Polar residues" evidence="1">
    <location>
        <begin position="193"/>
        <end position="203"/>
    </location>
</feature>
<evidence type="ECO:0000313" key="2">
    <source>
        <dbReference type="EMBL" id="KAH7405446.1"/>
    </source>
</evidence>
<dbReference type="Proteomes" id="UP000825935">
    <property type="component" value="Chromosome 15"/>
</dbReference>
<keyword evidence="3" id="KW-1185">Reference proteome</keyword>
<comment type="caution">
    <text evidence="2">The sequence shown here is derived from an EMBL/GenBank/DDBJ whole genome shotgun (WGS) entry which is preliminary data.</text>
</comment>
<dbReference type="EMBL" id="CM035420">
    <property type="protein sequence ID" value="KAH7405446.1"/>
    <property type="molecule type" value="Genomic_DNA"/>
</dbReference>
<organism evidence="2 3">
    <name type="scientific">Ceratopteris richardii</name>
    <name type="common">Triangle waterfern</name>
    <dbReference type="NCBI Taxonomy" id="49495"/>
    <lineage>
        <taxon>Eukaryota</taxon>
        <taxon>Viridiplantae</taxon>
        <taxon>Streptophyta</taxon>
        <taxon>Embryophyta</taxon>
        <taxon>Tracheophyta</taxon>
        <taxon>Polypodiopsida</taxon>
        <taxon>Polypodiidae</taxon>
        <taxon>Polypodiales</taxon>
        <taxon>Pteridineae</taxon>
        <taxon>Pteridaceae</taxon>
        <taxon>Parkerioideae</taxon>
        <taxon>Ceratopteris</taxon>
    </lineage>
</organism>
<name>A0A8T2T6E7_CERRI</name>
<feature type="region of interest" description="Disordered" evidence="1">
    <location>
        <begin position="128"/>
        <end position="151"/>
    </location>
</feature>
<feature type="region of interest" description="Disordered" evidence="1">
    <location>
        <begin position="236"/>
        <end position="261"/>
    </location>
</feature>
<feature type="region of interest" description="Disordered" evidence="1">
    <location>
        <begin position="170"/>
        <end position="216"/>
    </location>
</feature>
<proteinExistence type="predicted"/>